<name>A0A401S863_CHIPU</name>
<protein>
    <submittedName>
        <fullName evidence="1">Uncharacterized protein</fullName>
    </submittedName>
</protein>
<evidence type="ECO:0000313" key="2">
    <source>
        <dbReference type="Proteomes" id="UP000287033"/>
    </source>
</evidence>
<dbReference type="Proteomes" id="UP000287033">
    <property type="component" value="Unassembled WGS sequence"/>
</dbReference>
<dbReference type="EMBL" id="BEZZ01000130">
    <property type="protein sequence ID" value="GCC26587.1"/>
    <property type="molecule type" value="Genomic_DNA"/>
</dbReference>
<organism evidence="1 2">
    <name type="scientific">Chiloscyllium punctatum</name>
    <name type="common">Brownbanded bambooshark</name>
    <name type="synonym">Hemiscyllium punctatum</name>
    <dbReference type="NCBI Taxonomy" id="137246"/>
    <lineage>
        <taxon>Eukaryota</taxon>
        <taxon>Metazoa</taxon>
        <taxon>Chordata</taxon>
        <taxon>Craniata</taxon>
        <taxon>Vertebrata</taxon>
        <taxon>Chondrichthyes</taxon>
        <taxon>Elasmobranchii</taxon>
        <taxon>Galeomorphii</taxon>
        <taxon>Galeoidea</taxon>
        <taxon>Orectolobiformes</taxon>
        <taxon>Hemiscylliidae</taxon>
        <taxon>Chiloscyllium</taxon>
    </lineage>
</organism>
<dbReference type="AlphaFoldDB" id="A0A401S863"/>
<reference evidence="1 2" key="1">
    <citation type="journal article" date="2018" name="Nat. Ecol. Evol.">
        <title>Shark genomes provide insights into elasmobranch evolution and the origin of vertebrates.</title>
        <authorList>
            <person name="Hara Y"/>
            <person name="Yamaguchi K"/>
            <person name="Onimaru K"/>
            <person name="Kadota M"/>
            <person name="Koyanagi M"/>
            <person name="Keeley SD"/>
            <person name="Tatsumi K"/>
            <person name="Tanaka K"/>
            <person name="Motone F"/>
            <person name="Kageyama Y"/>
            <person name="Nozu R"/>
            <person name="Adachi N"/>
            <person name="Nishimura O"/>
            <person name="Nakagawa R"/>
            <person name="Tanegashima C"/>
            <person name="Kiyatake I"/>
            <person name="Matsumoto R"/>
            <person name="Murakumo K"/>
            <person name="Nishida K"/>
            <person name="Terakita A"/>
            <person name="Kuratani S"/>
            <person name="Sato K"/>
            <person name="Hyodo S Kuraku.S."/>
        </authorList>
    </citation>
    <scope>NUCLEOTIDE SEQUENCE [LARGE SCALE GENOMIC DNA]</scope>
</reference>
<keyword evidence="2" id="KW-1185">Reference proteome</keyword>
<evidence type="ECO:0000313" key="1">
    <source>
        <dbReference type="EMBL" id="GCC26587.1"/>
    </source>
</evidence>
<accession>A0A401S863</accession>
<gene>
    <name evidence="1" type="ORF">chiPu_0005004</name>
</gene>
<proteinExistence type="predicted"/>
<comment type="caution">
    <text evidence="1">The sequence shown here is derived from an EMBL/GenBank/DDBJ whole genome shotgun (WGS) entry which is preliminary data.</text>
</comment>
<sequence>MLGETCTSLTFGLTNATEFEDIDKLKEERKATNLQPEADNYKCCMIYRHSIGTCMTNNEKPHLLMLPRSLYSNFCFCLLNNIVIVSANFVNCIFF</sequence>